<keyword evidence="1" id="KW-0812">Transmembrane</keyword>
<evidence type="ECO:0000256" key="1">
    <source>
        <dbReference type="SAM" id="Phobius"/>
    </source>
</evidence>
<dbReference type="EMBL" id="JABFAC010000007">
    <property type="protein sequence ID" value="MBA0619133.1"/>
    <property type="molecule type" value="Genomic_DNA"/>
</dbReference>
<comment type="caution">
    <text evidence="2">The sequence shown here is derived from an EMBL/GenBank/DDBJ whole genome shotgun (WGS) entry which is preliminary data.</text>
</comment>
<evidence type="ECO:0000313" key="2">
    <source>
        <dbReference type="EMBL" id="MBA0619133.1"/>
    </source>
</evidence>
<keyword evidence="1" id="KW-0472">Membrane</keyword>
<sequence>MRSHGEGNWHVLKKIRLLLSCMLRWGTNGLIWLLRWSLLLF</sequence>
<protein>
    <submittedName>
        <fullName evidence="2">Uncharacterized protein</fullName>
    </submittedName>
</protein>
<gene>
    <name evidence="2" type="ORF">Godav_028363</name>
</gene>
<name>A0A7J8RZU3_GOSDV</name>
<accession>A0A7J8RZU3</accession>
<keyword evidence="1" id="KW-1133">Transmembrane helix</keyword>
<dbReference type="Proteomes" id="UP000593561">
    <property type="component" value="Unassembled WGS sequence"/>
</dbReference>
<feature type="transmembrane region" description="Helical" evidence="1">
    <location>
        <begin position="21"/>
        <end position="38"/>
    </location>
</feature>
<reference evidence="2 3" key="1">
    <citation type="journal article" date="2019" name="Genome Biol. Evol.">
        <title>Insights into the evolution of the New World diploid cottons (Gossypium, subgenus Houzingenia) based on genome sequencing.</title>
        <authorList>
            <person name="Grover C.E."/>
            <person name="Arick M.A. 2nd"/>
            <person name="Thrash A."/>
            <person name="Conover J.L."/>
            <person name="Sanders W.S."/>
            <person name="Peterson D.G."/>
            <person name="Frelichowski J.E."/>
            <person name="Scheffler J.A."/>
            <person name="Scheffler B.E."/>
            <person name="Wendel J.F."/>
        </authorList>
    </citation>
    <scope>NUCLEOTIDE SEQUENCE [LARGE SCALE GENOMIC DNA]</scope>
    <source>
        <strain evidence="2">27</strain>
        <tissue evidence="2">Leaf</tissue>
    </source>
</reference>
<proteinExistence type="predicted"/>
<organism evidence="2 3">
    <name type="scientific">Gossypium davidsonii</name>
    <name type="common">Davidson's cotton</name>
    <name type="synonym">Gossypium klotzschianum subsp. davidsonii</name>
    <dbReference type="NCBI Taxonomy" id="34287"/>
    <lineage>
        <taxon>Eukaryota</taxon>
        <taxon>Viridiplantae</taxon>
        <taxon>Streptophyta</taxon>
        <taxon>Embryophyta</taxon>
        <taxon>Tracheophyta</taxon>
        <taxon>Spermatophyta</taxon>
        <taxon>Magnoliopsida</taxon>
        <taxon>eudicotyledons</taxon>
        <taxon>Gunneridae</taxon>
        <taxon>Pentapetalae</taxon>
        <taxon>rosids</taxon>
        <taxon>malvids</taxon>
        <taxon>Malvales</taxon>
        <taxon>Malvaceae</taxon>
        <taxon>Malvoideae</taxon>
        <taxon>Gossypium</taxon>
    </lineage>
</organism>
<keyword evidence="3" id="KW-1185">Reference proteome</keyword>
<dbReference type="AlphaFoldDB" id="A0A7J8RZU3"/>
<evidence type="ECO:0000313" key="3">
    <source>
        <dbReference type="Proteomes" id="UP000593561"/>
    </source>
</evidence>